<comment type="caution">
    <text evidence="2">The sequence shown here is derived from an EMBL/GenBank/DDBJ whole genome shotgun (WGS) entry which is preliminary data.</text>
</comment>
<evidence type="ECO:0000256" key="1">
    <source>
        <dbReference type="SAM" id="Phobius"/>
    </source>
</evidence>
<dbReference type="AlphaFoldDB" id="A0A1F6V9S8"/>
<organism evidence="2 3">
    <name type="scientific">Candidatus Nomurabacteria bacterium RIFCSPHIGHO2_01_FULL_40_24b</name>
    <dbReference type="NCBI Taxonomy" id="1801739"/>
    <lineage>
        <taxon>Bacteria</taxon>
        <taxon>Candidatus Nomuraibacteriota</taxon>
    </lineage>
</organism>
<feature type="transmembrane region" description="Helical" evidence="1">
    <location>
        <begin position="78"/>
        <end position="98"/>
    </location>
</feature>
<keyword evidence="1" id="KW-1133">Transmembrane helix</keyword>
<proteinExistence type="predicted"/>
<evidence type="ECO:0000313" key="3">
    <source>
        <dbReference type="Proteomes" id="UP000177370"/>
    </source>
</evidence>
<name>A0A1F6V9S8_9BACT</name>
<protein>
    <submittedName>
        <fullName evidence="2">Uncharacterized protein</fullName>
    </submittedName>
</protein>
<dbReference type="Proteomes" id="UP000177370">
    <property type="component" value="Unassembled WGS sequence"/>
</dbReference>
<evidence type="ECO:0000313" key="2">
    <source>
        <dbReference type="EMBL" id="OGI66335.1"/>
    </source>
</evidence>
<reference evidence="2 3" key="1">
    <citation type="journal article" date="2016" name="Nat. Commun.">
        <title>Thousands of microbial genomes shed light on interconnected biogeochemical processes in an aquifer system.</title>
        <authorList>
            <person name="Anantharaman K."/>
            <person name="Brown C.T."/>
            <person name="Hug L.A."/>
            <person name="Sharon I."/>
            <person name="Castelle C.J."/>
            <person name="Probst A.J."/>
            <person name="Thomas B.C."/>
            <person name="Singh A."/>
            <person name="Wilkins M.J."/>
            <person name="Karaoz U."/>
            <person name="Brodie E.L."/>
            <person name="Williams K.H."/>
            <person name="Hubbard S.S."/>
            <person name="Banfield J.F."/>
        </authorList>
    </citation>
    <scope>NUCLEOTIDE SEQUENCE [LARGE SCALE GENOMIC DNA]</scope>
</reference>
<sequence>MRNFFHSLTHPLFTVRNSVIIFGIGVSLVLLTYFFDIIAFWPISILWILPPTFIMSTTFALFPLFWSKLEAEVRWAKAMLLANLLLVVIVILDWYVFIPQFIDDLFFMY</sequence>
<dbReference type="EMBL" id="MFTP01000001">
    <property type="protein sequence ID" value="OGI66335.1"/>
    <property type="molecule type" value="Genomic_DNA"/>
</dbReference>
<accession>A0A1F6V9S8</accession>
<gene>
    <name evidence="2" type="ORF">A2647_01850</name>
</gene>
<keyword evidence="1" id="KW-0812">Transmembrane</keyword>
<feature type="transmembrane region" description="Helical" evidence="1">
    <location>
        <begin position="20"/>
        <end position="41"/>
    </location>
</feature>
<feature type="transmembrane region" description="Helical" evidence="1">
    <location>
        <begin position="47"/>
        <end position="66"/>
    </location>
</feature>
<keyword evidence="1" id="KW-0472">Membrane</keyword>